<evidence type="ECO:0000313" key="1">
    <source>
        <dbReference type="EMBL" id="KAA8914745.1"/>
    </source>
</evidence>
<name>A0A5J5FBI6_9PEZI</name>
<dbReference type="Proteomes" id="UP000326924">
    <property type="component" value="Unassembled WGS sequence"/>
</dbReference>
<reference evidence="1 2" key="1">
    <citation type="submission" date="2019-09" db="EMBL/GenBank/DDBJ databases">
        <title>Draft genome of the ectomycorrhizal ascomycete Sphaerosporella brunnea.</title>
        <authorList>
            <consortium name="DOE Joint Genome Institute"/>
            <person name="Benucci G.M."/>
            <person name="Marozzi G."/>
            <person name="Antonielli L."/>
            <person name="Sanchez S."/>
            <person name="Marco P."/>
            <person name="Wang X."/>
            <person name="Falini L.B."/>
            <person name="Barry K."/>
            <person name="Haridas S."/>
            <person name="Lipzen A."/>
            <person name="Labutti K."/>
            <person name="Grigoriev I.V."/>
            <person name="Murat C."/>
            <person name="Martin F."/>
            <person name="Albertini E."/>
            <person name="Donnini D."/>
            <person name="Bonito G."/>
        </authorList>
    </citation>
    <scope>NUCLEOTIDE SEQUENCE [LARGE SCALE GENOMIC DNA]</scope>
    <source>
        <strain evidence="1 2">Sb_GMNB300</strain>
    </source>
</reference>
<protein>
    <submittedName>
        <fullName evidence="1">Uncharacterized protein</fullName>
    </submittedName>
</protein>
<dbReference type="InParanoid" id="A0A5J5FBI6"/>
<comment type="caution">
    <text evidence="1">The sequence shown here is derived from an EMBL/GenBank/DDBJ whole genome shotgun (WGS) entry which is preliminary data.</text>
</comment>
<dbReference type="AlphaFoldDB" id="A0A5J5FBI6"/>
<keyword evidence="2" id="KW-1185">Reference proteome</keyword>
<evidence type="ECO:0000313" key="2">
    <source>
        <dbReference type="Proteomes" id="UP000326924"/>
    </source>
</evidence>
<sequence>MYTPPTPPPSPDVMPFVTLDLVITGLPHGPSNMVLSAWAHHRLSDLVPILATQLAVAPESVNFDDEDGNRLQLGPKIQKLGLKEQLVPGGVAYNLVVVVGSP</sequence>
<gene>
    <name evidence="1" type="ORF">FN846DRAFT_885746</name>
</gene>
<proteinExistence type="predicted"/>
<organism evidence="1 2">
    <name type="scientific">Sphaerosporella brunnea</name>
    <dbReference type="NCBI Taxonomy" id="1250544"/>
    <lineage>
        <taxon>Eukaryota</taxon>
        <taxon>Fungi</taxon>
        <taxon>Dikarya</taxon>
        <taxon>Ascomycota</taxon>
        <taxon>Pezizomycotina</taxon>
        <taxon>Pezizomycetes</taxon>
        <taxon>Pezizales</taxon>
        <taxon>Pyronemataceae</taxon>
        <taxon>Sphaerosporella</taxon>
    </lineage>
</organism>
<dbReference type="EMBL" id="VXIS01000003">
    <property type="protein sequence ID" value="KAA8914745.1"/>
    <property type="molecule type" value="Genomic_DNA"/>
</dbReference>
<accession>A0A5J5FBI6</accession>